<protein>
    <recommendedName>
        <fullName evidence="5">Bifunctional protein PutA</fullName>
    </recommendedName>
    <domain>
        <recommendedName>
            <fullName evidence="5">Proline dehydrogenase</fullName>
            <ecNumber evidence="5">1.5.5.2</ecNumber>
        </recommendedName>
        <alternativeName>
            <fullName evidence="5">Proline oxidase</fullName>
        </alternativeName>
    </domain>
    <domain>
        <recommendedName>
            <fullName evidence="5">Delta-1-pyrroline-5-carboxylate dehydrogenase</fullName>
            <shortName evidence="5">P5C dehydrogenase</shortName>
            <ecNumber evidence="5">1.2.1.88</ecNumber>
        </recommendedName>
        <alternativeName>
            <fullName evidence="5">L-glutamate gamma-semialdehyde dehydrogenase</fullName>
        </alternativeName>
    </domain>
</protein>
<dbReference type="FunFam" id="3.40.309.10:FF:000005">
    <property type="entry name" value="1-pyrroline-5-carboxylate dehydrogenase 1"/>
    <property type="match status" value="1"/>
</dbReference>
<keyword evidence="5" id="KW-0642">Proline metabolism</keyword>
<dbReference type="SUPFAM" id="SSF81935">
    <property type="entry name" value="N-terminal domain of bifunctional PutA protein"/>
    <property type="match status" value="1"/>
</dbReference>
<dbReference type="InterPro" id="IPR015590">
    <property type="entry name" value="Aldehyde_DH_dom"/>
</dbReference>
<feature type="domain" description="Proline utilization A proline dehydrogenase N-terminal" evidence="10">
    <location>
        <begin position="11"/>
        <end position="55"/>
    </location>
</feature>
<proteinExistence type="inferred from homology"/>
<evidence type="ECO:0000256" key="3">
    <source>
        <dbReference type="ARBA" id="ARBA00023027"/>
    </source>
</evidence>
<evidence type="ECO:0000259" key="8">
    <source>
        <dbReference type="Pfam" id="PF01619"/>
    </source>
</evidence>
<dbReference type="InterPro" id="IPR016163">
    <property type="entry name" value="Ald_DH_C"/>
</dbReference>
<keyword evidence="5" id="KW-0804">Transcription</keyword>
<dbReference type="InterPro" id="IPR029041">
    <property type="entry name" value="FAD-linked_oxidoreductase-like"/>
</dbReference>
<dbReference type="NCBIfam" id="TIGR01238">
    <property type="entry name" value="D1pyr5carbox3"/>
    <property type="match status" value="1"/>
</dbReference>
<dbReference type="InterPro" id="IPR016162">
    <property type="entry name" value="Ald_DH_N"/>
</dbReference>
<dbReference type="InterPro" id="IPR002872">
    <property type="entry name" value="Proline_DH_dom"/>
</dbReference>
<dbReference type="EMBL" id="CP123872">
    <property type="protein sequence ID" value="WND02851.1"/>
    <property type="molecule type" value="Genomic_DNA"/>
</dbReference>
<evidence type="ECO:0000313" key="12">
    <source>
        <dbReference type="Proteomes" id="UP001268683"/>
    </source>
</evidence>
<feature type="domain" description="Aldehyde dehydrogenase" evidence="7">
    <location>
        <begin position="558"/>
        <end position="996"/>
    </location>
</feature>
<dbReference type="GO" id="GO:0004657">
    <property type="term" value="F:proline dehydrogenase activity"/>
    <property type="evidence" value="ECO:0007669"/>
    <property type="project" value="UniProtKB-UniRule"/>
</dbReference>
<dbReference type="Gene3D" id="3.40.605.10">
    <property type="entry name" value="Aldehyde Dehydrogenase, Chain A, domain 1"/>
    <property type="match status" value="1"/>
</dbReference>
<feature type="domain" description="Proline dehydrogenase" evidence="8">
    <location>
        <begin position="182"/>
        <end position="476"/>
    </location>
</feature>
<keyword evidence="3 5" id="KW-0520">NAD</keyword>
<keyword evidence="5" id="KW-0678">Repressor</keyword>
<dbReference type="InterPro" id="IPR025703">
    <property type="entry name" value="Bifunct_PutA"/>
</dbReference>
<dbReference type="Pfam" id="PF18327">
    <property type="entry name" value="PRODH"/>
    <property type="match status" value="1"/>
</dbReference>
<sequence>MSLESDLEIYRQDIRKHMLWDENAAIESLSQAADFSAEERNIIAAEGAQLVTDVRETTTPSLMEAFLAEYGLSTKEGLALMCLAEALLRVPDSQTMDALIEDKIMSGEWSHHAGQSISALVNASTMGLQVTSAVLKDGSKAVTKTLKGMVKRMGMPVIRQAVKQVMKELGRQFVLGQDIKAAMKEAAHYEKKGFTYSYDMLGEAAHTAADAKKYFQSYKEAIEKIASACKQGVRENPGISIKISALHPRYEQINKTRVVKELTPKILELAELAKSHNMGFNIDAEEVDRLDISLDLITHVLKSESLRGWDGFGIVVQAYSKRAPFVLEYLYQLASKLDCKIMVRLVKGAYWDAEVKRAQVFGLEGFPVYTRKENTDISYMACAKKLLSMTDRIYPQFASHNAHTVSAVMEFAKNLNKDSFEFQRLHGMGESLHGVLMHNQQTRCRIYAPVGVHRDLLAYLVRRLLENGANSSFVNQIVDHAIHPTEVAQDPLIKAQNPASRVIAMPKDLFGNERLNSKGFDHTDVLQLQSMEEGRGAYLEKVWQVAPLIQDTSLENGAEVTIVNPGIPNDTVATVAHTSETQVQAALKAATEAFPDWSRSSIESRVTALLKAADLYEDHASEIFAILTREAGKSLVDGVAELREAVDFLRYYAVEMRQASNPQKLPRGVITCISPWNFPLAIFTGQIAAALVTGNTVIAKPAEQTTTVAYLAVKLLHQAGIPRDVLQLLPGYGRTIGAAITGNEKISGVCFTGSTATAQLINSVMADSCEPSAPLVAETGGLNAMIVDSTALPEQAVRDIIASSFQSAGQRCSALRMLYVQEDVADRFFSMLYGAMEELSMGNPWEITTDVGPVIDQTAYEGIQSYLAMRTKKGQVVKQLQAPKDGYFIPPTVVKVSGIEELEKEIFGPVLHVATFKAQDFYTVLSSINACGYGLTLGLHTRIDDRISEVQMKATVGNLYINRNQIGAIVGSQPFGGEGLSGTGPKAGGPEYLDVFQKYWSDVGLPEKGRDAAYVTREQLEFALTSVAQKSIGSLADIRSTLAEVTSKELTDWQNSADYALSALKSQVVDAHVMTSPVGETNDLRRVDRGTILCLGLETTAQIQQMITALYLGNRVVLINPSDAVYGRLIGLADQFALEIIKAKTDISLLSKVEGIDAVACVCQDRSKLQDYRKALANRPGKLVPLITDWRSFYNFSRERHCCVDTTASGGDAVLLAGE</sequence>
<evidence type="ECO:0000259" key="7">
    <source>
        <dbReference type="Pfam" id="PF00171"/>
    </source>
</evidence>
<dbReference type="InterPro" id="IPR050485">
    <property type="entry name" value="Proline_metab_enzyme"/>
</dbReference>
<organism evidence="11 12">
    <name type="scientific">Temperatibacter marinus</name>
    <dbReference type="NCBI Taxonomy" id="1456591"/>
    <lineage>
        <taxon>Bacteria</taxon>
        <taxon>Pseudomonadati</taxon>
        <taxon>Pseudomonadota</taxon>
        <taxon>Alphaproteobacteria</taxon>
        <taxon>Kordiimonadales</taxon>
        <taxon>Temperatibacteraceae</taxon>
        <taxon>Temperatibacter</taxon>
    </lineage>
</organism>
<feature type="active site" evidence="6">
    <location>
        <position position="778"/>
    </location>
</feature>
<dbReference type="NCBIfam" id="NF008869">
    <property type="entry name" value="PRK11904.1"/>
    <property type="match status" value="1"/>
</dbReference>
<evidence type="ECO:0000256" key="6">
    <source>
        <dbReference type="PIRSR" id="PIRSR000197-1"/>
    </source>
</evidence>
<gene>
    <name evidence="11" type="primary">putA</name>
    <name evidence="11" type="ORF">QGN29_00555</name>
</gene>
<comment type="cofactor">
    <cofactor evidence="5">
        <name>FAD</name>
        <dbReference type="ChEBI" id="CHEBI:57692"/>
    </cofactor>
</comment>
<accession>A0AA52EDM1</accession>
<dbReference type="EC" id="1.5.5.2" evidence="5"/>
<dbReference type="PROSITE" id="PS00070">
    <property type="entry name" value="ALDEHYDE_DEHYDR_CYS"/>
    <property type="match status" value="1"/>
</dbReference>
<reference evidence="11" key="1">
    <citation type="submission" date="2023-04" db="EMBL/GenBank/DDBJ databases">
        <title>Complete genome sequence of Temperatibacter marinus.</title>
        <authorList>
            <person name="Rong J.-C."/>
            <person name="Yi M.-L."/>
            <person name="Zhao Q."/>
        </authorList>
    </citation>
    <scope>NUCLEOTIDE SEQUENCE</scope>
    <source>
        <strain evidence="11">NBRC 110045</strain>
    </source>
</reference>
<comment type="similarity">
    <text evidence="5">In the C-terminal section; belongs to the aldehyde dehydrogenase family.</text>
</comment>
<dbReference type="InterPro" id="IPR005933">
    <property type="entry name" value="PutA_C"/>
</dbReference>
<dbReference type="Pfam" id="PF01619">
    <property type="entry name" value="Pro_dh"/>
    <property type="match status" value="1"/>
</dbReference>
<evidence type="ECO:0000256" key="5">
    <source>
        <dbReference type="PIRNR" id="PIRNR000197"/>
    </source>
</evidence>
<comment type="pathway">
    <text evidence="5">Amino-acid degradation; L-proline degradation into L-glutamate; L-glutamate from L-proline: step 1/2.</text>
</comment>
<keyword evidence="5" id="KW-0238">DNA-binding</keyword>
<dbReference type="EC" id="1.2.1.88" evidence="5"/>
<keyword evidence="2 5" id="KW-0560">Oxidoreductase</keyword>
<dbReference type="Gene3D" id="1.20.5.460">
    <property type="entry name" value="Single helix bin"/>
    <property type="match status" value="1"/>
</dbReference>
<dbReference type="InterPro" id="IPR041349">
    <property type="entry name" value="PRODH"/>
</dbReference>
<dbReference type="PANTHER" id="PTHR42862:SF1">
    <property type="entry name" value="DELTA-1-PYRROLINE-5-CARBOXYLATE DEHYDROGENASE 2, ISOFORM A-RELATED"/>
    <property type="match status" value="1"/>
</dbReference>
<feature type="domain" description="Proline dehydrogenase PutA" evidence="9">
    <location>
        <begin position="63"/>
        <end position="173"/>
    </location>
</feature>
<dbReference type="GO" id="GO:0003700">
    <property type="term" value="F:DNA-binding transcription factor activity"/>
    <property type="evidence" value="ECO:0007669"/>
    <property type="project" value="InterPro"/>
</dbReference>
<comment type="similarity">
    <text evidence="5">In the N-terminal section; belongs to the proline dehydrogenase family.</text>
</comment>
<dbReference type="Gene3D" id="3.20.20.220">
    <property type="match status" value="1"/>
</dbReference>
<dbReference type="RefSeq" id="WP_310798690.1">
    <property type="nucleotide sequence ID" value="NZ_CP123872.1"/>
</dbReference>
<keyword evidence="5" id="KW-0274">FAD</keyword>
<dbReference type="SUPFAM" id="SSF51730">
    <property type="entry name" value="FAD-linked oxidoreductase"/>
    <property type="match status" value="1"/>
</dbReference>
<comment type="function">
    <text evidence="5">Oxidizes proline to glutamate for use as a carbon and nitrogen source.</text>
</comment>
<dbReference type="PIRSF" id="PIRSF000197">
    <property type="entry name" value="Bifunct_PutA"/>
    <property type="match status" value="1"/>
</dbReference>
<dbReference type="GO" id="GO:0003842">
    <property type="term" value="F:L-glutamate gamma-semialdehyde dehydrogenase activity"/>
    <property type="evidence" value="ECO:0007669"/>
    <property type="project" value="UniProtKB-UniRule"/>
</dbReference>
<dbReference type="AlphaFoldDB" id="A0AA52EDM1"/>
<dbReference type="Pfam" id="PF14850">
    <property type="entry name" value="Pro_dh-DNA_bdg"/>
    <property type="match status" value="1"/>
</dbReference>
<name>A0AA52EDM1_9PROT</name>
<dbReference type="KEGG" id="tmk:QGN29_00555"/>
<feature type="active site" evidence="6">
    <location>
        <position position="812"/>
    </location>
</feature>
<keyword evidence="5" id="KW-0285">Flavoprotein</keyword>
<dbReference type="GO" id="GO:0010133">
    <property type="term" value="P:L-proline catabolic process to L-glutamate"/>
    <property type="evidence" value="ECO:0007669"/>
    <property type="project" value="UniProtKB-UniRule"/>
</dbReference>
<dbReference type="Pfam" id="PF00171">
    <property type="entry name" value="Aldedh"/>
    <property type="match status" value="1"/>
</dbReference>
<dbReference type="GO" id="GO:0009898">
    <property type="term" value="C:cytoplasmic side of plasma membrane"/>
    <property type="evidence" value="ECO:0007669"/>
    <property type="project" value="TreeGrafter"/>
</dbReference>
<dbReference type="InterPro" id="IPR016160">
    <property type="entry name" value="Ald_DH_CS_CYS"/>
</dbReference>
<comment type="catalytic activity">
    <reaction evidence="4 5">
        <text>L-glutamate 5-semialdehyde + NAD(+) + H2O = L-glutamate + NADH + 2 H(+)</text>
        <dbReference type="Rhea" id="RHEA:30235"/>
        <dbReference type="ChEBI" id="CHEBI:15377"/>
        <dbReference type="ChEBI" id="CHEBI:15378"/>
        <dbReference type="ChEBI" id="CHEBI:29985"/>
        <dbReference type="ChEBI" id="CHEBI:57540"/>
        <dbReference type="ChEBI" id="CHEBI:57945"/>
        <dbReference type="ChEBI" id="CHEBI:58066"/>
        <dbReference type="EC" id="1.2.1.88"/>
    </reaction>
</comment>
<dbReference type="SUPFAM" id="SSF53720">
    <property type="entry name" value="ALDH-like"/>
    <property type="match status" value="1"/>
</dbReference>
<dbReference type="PANTHER" id="PTHR42862">
    <property type="entry name" value="DELTA-1-PYRROLINE-5-CARBOXYLATE DEHYDROGENASE 1, ISOFORM A-RELATED"/>
    <property type="match status" value="1"/>
</dbReference>
<evidence type="ECO:0000313" key="11">
    <source>
        <dbReference type="EMBL" id="WND02851.1"/>
    </source>
</evidence>
<evidence type="ECO:0000256" key="2">
    <source>
        <dbReference type="ARBA" id="ARBA00023002"/>
    </source>
</evidence>
<dbReference type="InterPro" id="IPR024089">
    <property type="entry name" value="PRODH_PutA_dom_I/II"/>
</dbReference>
<comment type="pathway">
    <text evidence="1 5">Amino-acid degradation; L-proline degradation into L-glutamate; L-glutamate from L-proline: step 2/2.</text>
</comment>
<keyword evidence="5" id="KW-0805">Transcription regulation</keyword>
<evidence type="ECO:0000259" key="9">
    <source>
        <dbReference type="Pfam" id="PF14850"/>
    </source>
</evidence>
<dbReference type="InterPro" id="IPR016161">
    <property type="entry name" value="Ald_DH/histidinol_DH"/>
</dbReference>
<dbReference type="Gene3D" id="3.40.309.10">
    <property type="entry name" value="Aldehyde Dehydrogenase, Chain A, domain 2"/>
    <property type="match status" value="1"/>
</dbReference>
<dbReference type="Proteomes" id="UP001268683">
    <property type="component" value="Chromosome"/>
</dbReference>
<dbReference type="GO" id="GO:0003677">
    <property type="term" value="F:DNA binding"/>
    <property type="evidence" value="ECO:0007669"/>
    <property type="project" value="UniProtKB-KW"/>
</dbReference>
<dbReference type="CDD" id="cd07125">
    <property type="entry name" value="ALDH_PutA-P5CDH"/>
    <property type="match status" value="1"/>
</dbReference>
<dbReference type="InterPro" id="IPR024082">
    <property type="entry name" value="PRODH_PutA_dom_II"/>
</dbReference>
<evidence type="ECO:0000256" key="1">
    <source>
        <dbReference type="ARBA" id="ARBA00004786"/>
    </source>
</evidence>
<keyword evidence="12" id="KW-1185">Reference proteome</keyword>
<evidence type="ECO:0000259" key="10">
    <source>
        <dbReference type="Pfam" id="PF18327"/>
    </source>
</evidence>
<evidence type="ECO:0000256" key="4">
    <source>
        <dbReference type="ARBA" id="ARBA00048142"/>
    </source>
</evidence>
<comment type="catalytic activity">
    <reaction evidence="5">
        <text>L-proline + a quinone = (S)-1-pyrroline-5-carboxylate + a quinol + H(+)</text>
        <dbReference type="Rhea" id="RHEA:23784"/>
        <dbReference type="ChEBI" id="CHEBI:15378"/>
        <dbReference type="ChEBI" id="CHEBI:17388"/>
        <dbReference type="ChEBI" id="CHEBI:24646"/>
        <dbReference type="ChEBI" id="CHEBI:60039"/>
        <dbReference type="ChEBI" id="CHEBI:132124"/>
        <dbReference type="EC" id="1.5.5.2"/>
    </reaction>
</comment>